<proteinExistence type="predicted"/>
<protein>
    <submittedName>
        <fullName evidence="1">Uncharacterized protein</fullName>
    </submittedName>
</protein>
<evidence type="ECO:0000313" key="1">
    <source>
        <dbReference type="EMBL" id="OGK19390.1"/>
    </source>
</evidence>
<organism evidence="1 2">
    <name type="scientific">Candidatus Roizmanbacteria bacterium RIFCSPHIGHO2_01_FULL_39_24</name>
    <dbReference type="NCBI Taxonomy" id="1802032"/>
    <lineage>
        <taxon>Bacteria</taxon>
        <taxon>Candidatus Roizmaniibacteriota</taxon>
    </lineage>
</organism>
<dbReference type="EMBL" id="MFZH01000012">
    <property type="protein sequence ID" value="OGK19390.1"/>
    <property type="molecule type" value="Genomic_DNA"/>
</dbReference>
<reference evidence="1 2" key="1">
    <citation type="journal article" date="2016" name="Nat. Commun.">
        <title>Thousands of microbial genomes shed light on interconnected biogeochemical processes in an aquifer system.</title>
        <authorList>
            <person name="Anantharaman K."/>
            <person name="Brown C.T."/>
            <person name="Hug L.A."/>
            <person name="Sharon I."/>
            <person name="Castelle C.J."/>
            <person name="Probst A.J."/>
            <person name="Thomas B.C."/>
            <person name="Singh A."/>
            <person name="Wilkins M.J."/>
            <person name="Karaoz U."/>
            <person name="Brodie E.L."/>
            <person name="Williams K.H."/>
            <person name="Hubbard S.S."/>
            <person name="Banfield J.F."/>
        </authorList>
    </citation>
    <scope>NUCLEOTIDE SEQUENCE [LARGE SCALE GENOMIC DNA]</scope>
</reference>
<dbReference type="Proteomes" id="UP000176850">
    <property type="component" value="Unassembled WGS sequence"/>
</dbReference>
<dbReference type="AlphaFoldDB" id="A0A1F7GK34"/>
<accession>A0A1F7GK34</accession>
<comment type="caution">
    <text evidence="1">The sequence shown here is derived from an EMBL/GenBank/DDBJ whole genome shotgun (WGS) entry which is preliminary data.</text>
</comment>
<evidence type="ECO:0000313" key="2">
    <source>
        <dbReference type="Proteomes" id="UP000176850"/>
    </source>
</evidence>
<gene>
    <name evidence="1" type="ORF">A2799_02630</name>
</gene>
<sequence length="272" mass="30553">MAGAEKGSLLDSYAVADVVTDPRWVVLQPKPKARNLSPEFAEIFNREKYLIKGRVRLVIDGQVYPIHFERFGSDAPGDESSRVFFTPDEGYNGRRSVVTISPNDFTIGLFADGHKADFAKEPFPVCDDGHNRVVRPTGSIFLANRDDLRRGVQGGTIRTRVRELRISVTNPNLFDAPIFRRQITRPFMYDHRGLKQVVSGAMDGSSSIRDTDSLTEGTVAAVMAQLDPRIDYDSDYEWYTGGPELKITYPPAVEIAQMMVFSWKLNGQESRD</sequence>
<name>A0A1F7GK34_9BACT</name>